<keyword evidence="3" id="KW-1185">Reference proteome</keyword>
<organism evidence="2 3">
    <name type="scientific">Chlamydomonas incerta</name>
    <dbReference type="NCBI Taxonomy" id="51695"/>
    <lineage>
        <taxon>Eukaryota</taxon>
        <taxon>Viridiplantae</taxon>
        <taxon>Chlorophyta</taxon>
        <taxon>core chlorophytes</taxon>
        <taxon>Chlorophyceae</taxon>
        <taxon>CS clade</taxon>
        <taxon>Chlamydomonadales</taxon>
        <taxon>Chlamydomonadaceae</taxon>
        <taxon>Chlamydomonas</taxon>
    </lineage>
</organism>
<reference evidence="2" key="1">
    <citation type="journal article" date="2020" name="bioRxiv">
        <title>Comparative genomics of Chlamydomonas.</title>
        <authorList>
            <person name="Craig R.J."/>
            <person name="Hasan A.R."/>
            <person name="Ness R.W."/>
            <person name="Keightley P.D."/>
        </authorList>
    </citation>
    <scope>NUCLEOTIDE SEQUENCE</scope>
    <source>
        <strain evidence="2">SAG 7.73</strain>
    </source>
</reference>
<dbReference type="OrthoDB" id="10678031at2759"/>
<feature type="compositionally biased region" description="Basic and acidic residues" evidence="1">
    <location>
        <begin position="20"/>
        <end position="36"/>
    </location>
</feature>
<evidence type="ECO:0000256" key="1">
    <source>
        <dbReference type="SAM" id="MobiDB-lite"/>
    </source>
</evidence>
<dbReference type="AlphaFoldDB" id="A0A835SV32"/>
<evidence type="ECO:0000313" key="2">
    <source>
        <dbReference type="EMBL" id="KAG2427320.1"/>
    </source>
</evidence>
<sequence>MTRKSWHSAPQERAASEGAHASDKADAVDWRRRQEDGPTASTSTGGCGRGGASSKRSCGHETKRHGDHPAAPQRHRARPPRPSPRNARTGSNAAGAPPTQEPQQPWHTSHQTTVNAPLPCTYSDNTSSSSCYSRYNASSGGSSSGGSSSHCWADMAEEDAALERAGMGLDLGELEAEHDWFKTMMAAHKAAVEAAQAAGGQAQPAGRRGAAAKRKAARRAAHLAAAAQTSASSSCCESAAPLVAPACTPSLAGVALEEQQEVAAGCGGRLSPVISSDCDCAAADAAEAPAAGARGASGSTRRGLHGGAYIRSLSLLSSGSGESWSSEEGKALDREFEALEAYCVAPDAAAKAAAVAKAAAAAKAAAVAAAKAVAEAWQKHEADVAAAVSGGGGGGAAADVSAAVAQVVAVVEMEAAYGCSGASAATAYERHCLSSACNCSYVFGWGSVA</sequence>
<comment type="caution">
    <text evidence="2">The sequence shown here is derived from an EMBL/GenBank/DDBJ whole genome shotgun (WGS) entry which is preliminary data.</text>
</comment>
<dbReference type="Proteomes" id="UP000650467">
    <property type="component" value="Unassembled WGS sequence"/>
</dbReference>
<gene>
    <name evidence="2" type="ORF">HXX76_012515</name>
</gene>
<name>A0A835SV32_CHLIN</name>
<dbReference type="EMBL" id="JAEHOC010000041">
    <property type="protein sequence ID" value="KAG2427320.1"/>
    <property type="molecule type" value="Genomic_DNA"/>
</dbReference>
<evidence type="ECO:0000313" key="3">
    <source>
        <dbReference type="Proteomes" id="UP000650467"/>
    </source>
</evidence>
<feature type="compositionally biased region" description="Polar residues" evidence="1">
    <location>
        <begin position="101"/>
        <end position="115"/>
    </location>
</feature>
<feature type="region of interest" description="Disordered" evidence="1">
    <location>
        <begin position="1"/>
        <end position="120"/>
    </location>
</feature>
<protein>
    <submittedName>
        <fullName evidence="2">Uncharacterized protein</fullName>
    </submittedName>
</protein>
<proteinExistence type="predicted"/>
<accession>A0A835SV32</accession>